<reference evidence="1" key="1">
    <citation type="journal article" date="2023" name="Plant J.">
        <title>Genome sequences and population genomics provide insights into the demographic history, inbreeding, and mutation load of two 'living fossil' tree species of Dipteronia.</title>
        <authorList>
            <person name="Feng Y."/>
            <person name="Comes H.P."/>
            <person name="Chen J."/>
            <person name="Zhu S."/>
            <person name="Lu R."/>
            <person name="Zhang X."/>
            <person name="Li P."/>
            <person name="Qiu J."/>
            <person name="Olsen K.M."/>
            <person name="Qiu Y."/>
        </authorList>
    </citation>
    <scope>NUCLEOTIDE SEQUENCE</scope>
    <source>
        <strain evidence="1">KIB01</strain>
    </source>
</reference>
<gene>
    <name evidence="1" type="ORF">Ddye_000294</name>
</gene>
<accession>A0AAE0CS84</accession>
<protein>
    <submittedName>
        <fullName evidence="1">Uncharacterized protein</fullName>
    </submittedName>
</protein>
<proteinExistence type="predicted"/>
<dbReference type="AlphaFoldDB" id="A0AAE0CS84"/>
<organism evidence="1 2">
    <name type="scientific">Dipteronia dyeriana</name>
    <dbReference type="NCBI Taxonomy" id="168575"/>
    <lineage>
        <taxon>Eukaryota</taxon>
        <taxon>Viridiplantae</taxon>
        <taxon>Streptophyta</taxon>
        <taxon>Embryophyta</taxon>
        <taxon>Tracheophyta</taxon>
        <taxon>Spermatophyta</taxon>
        <taxon>Magnoliopsida</taxon>
        <taxon>eudicotyledons</taxon>
        <taxon>Gunneridae</taxon>
        <taxon>Pentapetalae</taxon>
        <taxon>rosids</taxon>
        <taxon>malvids</taxon>
        <taxon>Sapindales</taxon>
        <taxon>Sapindaceae</taxon>
        <taxon>Hippocastanoideae</taxon>
        <taxon>Acereae</taxon>
        <taxon>Dipteronia</taxon>
    </lineage>
</organism>
<sequence length="49" mass="5277">MEQFLIIASVIGGRQLKPGDGKCVSKDIAGGHKIAHTAYRKDLENAPLE</sequence>
<dbReference type="Proteomes" id="UP001280121">
    <property type="component" value="Unassembled WGS sequence"/>
</dbReference>
<comment type="caution">
    <text evidence="1">The sequence shown here is derived from an EMBL/GenBank/DDBJ whole genome shotgun (WGS) entry which is preliminary data.</text>
</comment>
<evidence type="ECO:0000313" key="2">
    <source>
        <dbReference type="Proteomes" id="UP001280121"/>
    </source>
</evidence>
<dbReference type="EMBL" id="JANJYI010000001">
    <property type="protein sequence ID" value="KAK2661720.1"/>
    <property type="molecule type" value="Genomic_DNA"/>
</dbReference>
<keyword evidence="2" id="KW-1185">Reference proteome</keyword>
<name>A0AAE0CS84_9ROSI</name>
<evidence type="ECO:0000313" key="1">
    <source>
        <dbReference type="EMBL" id="KAK2661720.1"/>
    </source>
</evidence>